<gene>
    <name evidence="2" type="ORF">GGX14DRAFT_451920</name>
</gene>
<protein>
    <recommendedName>
        <fullName evidence="1">Queuosine 5'-phosphate N-glycosylase/hydrolase</fullName>
        <ecNumber evidence="1">3.2.2.-</ecNumber>
    </recommendedName>
    <alternativeName>
        <fullName evidence="1">Queuosine-nucleotide N-glycosylase/hydrolase</fullName>
    </alternativeName>
</protein>
<dbReference type="PANTHER" id="PTHR21314">
    <property type="entry name" value="QUEUOSINE 5'-PHOSPHATE N-GLYCOSYLASE_HYDROLASE-RELATED"/>
    <property type="match status" value="1"/>
</dbReference>
<dbReference type="PANTHER" id="PTHR21314:SF1">
    <property type="entry name" value="QUEUOSINE SALVAGE PROTEIN"/>
    <property type="match status" value="1"/>
</dbReference>
<dbReference type="GO" id="GO:0006400">
    <property type="term" value="P:tRNA modification"/>
    <property type="evidence" value="ECO:0007669"/>
    <property type="project" value="TreeGrafter"/>
</dbReference>
<evidence type="ECO:0000313" key="3">
    <source>
        <dbReference type="Proteomes" id="UP001219525"/>
    </source>
</evidence>
<sequence length="404" mass="44134">MGSVSFPPSGEFLQSIRASSKALREAANIIIDEQSIKRLLLSPAFATSFERLSASNGLAMPLNFPTAHAELNFWSIFALLNFGSGYRAPLHAETGGGASDCMKALAFALYISTDDDLMSARGMHNISQATVAELMRVNLHTEKPHETLQHVVVGELRGPMYDLVTMITRVLNETGGILVNMGYPDLGMFVLEALKDAGSKVRSDRNHQADVEVILERLVRAFPAFQDMAVVNGQRIFCFKKALFLIHAISVRFGSADPPPFPVPSTPRDLPVFSDNVLPSMLVHLGVIDISQSPQLLSVFPQAGSPPRLQTLLATAAPGTDANANVSPNDGPILSANQAYILRAAAIDACELMANVARAVDEPALDWLKDMQLASLDRWIWSVAKDRQDYRGLERFVLRDTVFF</sequence>
<comment type="caution">
    <text evidence="2">The sequence shown here is derived from an EMBL/GenBank/DDBJ whole genome shotgun (WGS) entry which is preliminary data.</text>
</comment>
<dbReference type="EC" id="3.2.2.-" evidence="1"/>
<comment type="catalytic activity">
    <reaction evidence="1">
        <text>queuosine 5'-phosphate + H2O = queuine + D-ribose 5-phosphate</text>
        <dbReference type="Rhea" id="RHEA:75387"/>
        <dbReference type="ChEBI" id="CHEBI:15377"/>
        <dbReference type="ChEBI" id="CHEBI:17433"/>
        <dbReference type="ChEBI" id="CHEBI:78346"/>
        <dbReference type="ChEBI" id="CHEBI:194371"/>
    </reaction>
    <physiologicalReaction direction="left-to-right" evidence="1">
        <dbReference type="Rhea" id="RHEA:75388"/>
    </physiologicalReaction>
</comment>
<dbReference type="EMBL" id="JARJCW010000030">
    <property type="protein sequence ID" value="KAJ7209551.1"/>
    <property type="molecule type" value="Genomic_DNA"/>
</dbReference>
<name>A0AAD6YH24_9AGAR</name>
<comment type="function">
    <text evidence="1">Catalyzes the hydrolysis of queuosine 5'-phosphate, releasing the nucleobase queuine (q). Is required for salvage of queuine from exogenous queuosine (Q) that is imported and then converted to queuosine 5'-phosphate intracellularly.</text>
</comment>
<dbReference type="Pfam" id="PF10343">
    <property type="entry name" value="Q_salvage"/>
    <property type="match status" value="1"/>
</dbReference>
<comment type="similarity">
    <text evidence="1">Belongs to the QNG1 protein family.</text>
</comment>
<dbReference type="GO" id="GO:0016787">
    <property type="term" value="F:hydrolase activity"/>
    <property type="evidence" value="ECO:0007669"/>
    <property type="project" value="UniProtKB-KW"/>
</dbReference>
<proteinExistence type="inferred from homology"/>
<reference evidence="2" key="1">
    <citation type="submission" date="2023-03" db="EMBL/GenBank/DDBJ databases">
        <title>Massive genome expansion in bonnet fungi (Mycena s.s.) driven by repeated elements and novel gene families across ecological guilds.</title>
        <authorList>
            <consortium name="Lawrence Berkeley National Laboratory"/>
            <person name="Harder C.B."/>
            <person name="Miyauchi S."/>
            <person name="Viragh M."/>
            <person name="Kuo A."/>
            <person name="Thoen E."/>
            <person name="Andreopoulos B."/>
            <person name="Lu D."/>
            <person name="Skrede I."/>
            <person name="Drula E."/>
            <person name="Henrissat B."/>
            <person name="Morin E."/>
            <person name="Kohler A."/>
            <person name="Barry K."/>
            <person name="LaButti K."/>
            <person name="Morin E."/>
            <person name="Salamov A."/>
            <person name="Lipzen A."/>
            <person name="Mereny Z."/>
            <person name="Hegedus B."/>
            <person name="Baldrian P."/>
            <person name="Stursova M."/>
            <person name="Weitz H."/>
            <person name="Taylor A."/>
            <person name="Grigoriev I.V."/>
            <person name="Nagy L.G."/>
            <person name="Martin F."/>
            <person name="Kauserud H."/>
        </authorList>
    </citation>
    <scope>NUCLEOTIDE SEQUENCE</scope>
    <source>
        <strain evidence="2">9144</strain>
    </source>
</reference>
<evidence type="ECO:0000256" key="1">
    <source>
        <dbReference type="RuleBase" id="RU365002"/>
    </source>
</evidence>
<dbReference type="AlphaFoldDB" id="A0AAD6YH24"/>
<accession>A0AAD6YH24</accession>
<keyword evidence="1" id="KW-0378">Hydrolase</keyword>
<dbReference type="InterPro" id="IPR019438">
    <property type="entry name" value="Q_salvage"/>
</dbReference>
<organism evidence="2 3">
    <name type="scientific">Mycena pura</name>
    <dbReference type="NCBI Taxonomy" id="153505"/>
    <lineage>
        <taxon>Eukaryota</taxon>
        <taxon>Fungi</taxon>
        <taxon>Dikarya</taxon>
        <taxon>Basidiomycota</taxon>
        <taxon>Agaricomycotina</taxon>
        <taxon>Agaricomycetes</taxon>
        <taxon>Agaricomycetidae</taxon>
        <taxon>Agaricales</taxon>
        <taxon>Marasmiineae</taxon>
        <taxon>Mycenaceae</taxon>
        <taxon>Mycena</taxon>
    </lineage>
</organism>
<evidence type="ECO:0000313" key="2">
    <source>
        <dbReference type="EMBL" id="KAJ7209551.1"/>
    </source>
</evidence>
<keyword evidence="3" id="KW-1185">Reference proteome</keyword>
<dbReference type="Proteomes" id="UP001219525">
    <property type="component" value="Unassembled WGS sequence"/>
</dbReference>